<keyword evidence="1" id="KW-0472">Membrane</keyword>
<organism evidence="2 3">
    <name type="scientific">Sphingopyxis fribergensis</name>
    <dbReference type="NCBI Taxonomy" id="1515612"/>
    <lineage>
        <taxon>Bacteria</taxon>
        <taxon>Pseudomonadati</taxon>
        <taxon>Pseudomonadota</taxon>
        <taxon>Alphaproteobacteria</taxon>
        <taxon>Sphingomonadales</taxon>
        <taxon>Sphingomonadaceae</taxon>
        <taxon>Sphingopyxis</taxon>
    </lineage>
</organism>
<protein>
    <submittedName>
        <fullName evidence="2">Putative membrane protein</fullName>
    </submittedName>
</protein>
<dbReference type="RefSeq" id="WP_039574880.1">
    <property type="nucleotide sequence ID" value="NZ_CP009122.1"/>
</dbReference>
<evidence type="ECO:0000313" key="2">
    <source>
        <dbReference type="EMBL" id="AJA09238.1"/>
    </source>
</evidence>
<keyword evidence="3" id="KW-1185">Reference proteome</keyword>
<feature type="transmembrane region" description="Helical" evidence="1">
    <location>
        <begin position="134"/>
        <end position="153"/>
    </location>
</feature>
<dbReference type="Proteomes" id="UP000030907">
    <property type="component" value="Chromosome"/>
</dbReference>
<dbReference type="HOGENOM" id="CLU_1133023_0_0_5"/>
<dbReference type="AlphaFoldDB" id="A0A0A7PJ61"/>
<name>A0A0A7PJ61_9SPHN</name>
<dbReference type="KEGG" id="sphk:SKP52_11705"/>
<dbReference type="EMBL" id="CP009122">
    <property type="protein sequence ID" value="AJA09238.1"/>
    <property type="molecule type" value="Genomic_DNA"/>
</dbReference>
<sequence>MDQAPTGYPEIVRHASPDGRIILHLVPGYDPGDVHEMQVQYRPKVAHDGVVLLNLADEPVDTAFEWQPGGGLKLMLSTGLGVSIDPEEGIYSTSDDGWAAHPIAGANSAIHKLLNPNGDQDRSNFRRRRVDYKATLMLIILGLGLAGLLWEAWHGRFYPRGHRIDTGSEISAWSLTCSDDRHVMMSSNEDGTLSFERGINAEPLVPVDGVAKRFSNGRSVVDIDGVNATIWFDGLDGKPLRCHGG</sequence>
<gene>
    <name evidence="2" type="ORF">SKP52_11705</name>
</gene>
<evidence type="ECO:0000313" key="3">
    <source>
        <dbReference type="Proteomes" id="UP000030907"/>
    </source>
</evidence>
<accession>A0A0A7PJ61</accession>
<keyword evidence="1" id="KW-0812">Transmembrane</keyword>
<reference evidence="2 3" key="1">
    <citation type="journal article" date="2015" name="Int. J. Syst. Evol. Microbiol.">
        <title>Description of Sphingopyxis fribergensis sp. nov. - a soil bacterium with the ability to degrade styrene and phenylacetic acid.</title>
        <authorList>
            <person name="Oelschlagel M."/>
            <person name="Ruckert C."/>
            <person name="Kalinowski J."/>
            <person name="Schmidt G."/>
            <person name="Schlomann M."/>
            <person name="Tischler D."/>
        </authorList>
    </citation>
    <scope>NUCLEOTIDE SEQUENCE [LARGE SCALE GENOMIC DNA]</scope>
    <source>
        <strain evidence="2 3">Kp5.2</strain>
    </source>
</reference>
<proteinExistence type="predicted"/>
<keyword evidence="1" id="KW-1133">Transmembrane helix</keyword>
<evidence type="ECO:0000256" key="1">
    <source>
        <dbReference type="SAM" id="Phobius"/>
    </source>
</evidence>